<dbReference type="Pfam" id="PF12796">
    <property type="entry name" value="Ank_2"/>
    <property type="match status" value="1"/>
</dbReference>
<accession>A0A7S2XW44</accession>
<evidence type="ECO:0000313" key="2">
    <source>
        <dbReference type="EMBL" id="CAD9859831.1"/>
    </source>
</evidence>
<dbReference type="InterPro" id="IPR002110">
    <property type="entry name" value="Ankyrin_rpt"/>
</dbReference>
<feature type="region of interest" description="Disordered" evidence="1">
    <location>
        <begin position="72"/>
        <end position="120"/>
    </location>
</feature>
<sequence>METPRVKRARLSEGGTKDTLAILRTPKAVLREVQKESNAAGSASKKQHQRGKIKSARAVQALCSCVVAMASHAGSTDSPSGRRSSFDPSGGPPILYSNRALENGQGAAGQGGGGDLDDSDAADLLKSLLEEHVDPNYAGEGVAGKMGGTPLYLAAKLDVPAAAQILVDHGASLVQDFEGQNPFQVAVSLGHSNVADIMCKHIGVLEESFRSESRKR</sequence>
<reference evidence="2" key="1">
    <citation type="submission" date="2021-01" db="EMBL/GenBank/DDBJ databases">
        <authorList>
            <person name="Corre E."/>
            <person name="Pelletier E."/>
            <person name="Niang G."/>
            <person name="Scheremetjew M."/>
            <person name="Finn R."/>
            <person name="Kale V."/>
            <person name="Holt S."/>
            <person name="Cochrane G."/>
            <person name="Meng A."/>
            <person name="Brown T."/>
            <person name="Cohen L."/>
        </authorList>
    </citation>
    <scope>NUCLEOTIDE SEQUENCE</scope>
    <source>
        <strain evidence="2">CCMP1661</strain>
    </source>
</reference>
<name>A0A7S2XW44_9STRA</name>
<feature type="region of interest" description="Disordered" evidence="1">
    <location>
        <begin position="1"/>
        <end position="53"/>
    </location>
</feature>
<evidence type="ECO:0000256" key="1">
    <source>
        <dbReference type="SAM" id="MobiDB-lite"/>
    </source>
</evidence>
<dbReference type="InterPro" id="IPR036770">
    <property type="entry name" value="Ankyrin_rpt-contain_sf"/>
</dbReference>
<feature type="compositionally biased region" description="Polar residues" evidence="1">
    <location>
        <begin position="73"/>
        <end position="87"/>
    </location>
</feature>
<gene>
    <name evidence="2" type="ORF">FJAP1339_LOCUS2351</name>
</gene>
<dbReference type="SUPFAM" id="SSF48403">
    <property type="entry name" value="Ankyrin repeat"/>
    <property type="match status" value="1"/>
</dbReference>
<dbReference type="EMBL" id="HBHR01004852">
    <property type="protein sequence ID" value="CAD9859831.1"/>
    <property type="molecule type" value="Transcribed_RNA"/>
</dbReference>
<dbReference type="SMART" id="SM00248">
    <property type="entry name" value="ANK"/>
    <property type="match status" value="2"/>
</dbReference>
<dbReference type="AlphaFoldDB" id="A0A7S2XW44"/>
<proteinExistence type="predicted"/>
<dbReference type="Gene3D" id="1.25.40.20">
    <property type="entry name" value="Ankyrin repeat-containing domain"/>
    <property type="match status" value="1"/>
</dbReference>
<organism evidence="2">
    <name type="scientific">Fibrocapsa japonica</name>
    <dbReference type="NCBI Taxonomy" id="94617"/>
    <lineage>
        <taxon>Eukaryota</taxon>
        <taxon>Sar</taxon>
        <taxon>Stramenopiles</taxon>
        <taxon>Ochrophyta</taxon>
        <taxon>Raphidophyceae</taxon>
        <taxon>Chattonellales</taxon>
        <taxon>Chattonellaceae</taxon>
        <taxon>Fibrocapsa</taxon>
    </lineage>
</organism>
<protein>
    <submittedName>
        <fullName evidence="2">Uncharacterized protein</fullName>
    </submittedName>
</protein>